<dbReference type="RefSeq" id="WP_188617601.1">
    <property type="nucleotide sequence ID" value="NZ_BMLV01000003.1"/>
</dbReference>
<accession>A0ABQ2NIL7</accession>
<proteinExistence type="predicted"/>
<keyword evidence="2" id="KW-1185">Reference proteome</keyword>
<sequence length="522" mass="57745">MIKDFKNIIKVFFALSIGTVLLISCDPEADELGTQFFQNGTAVGTEASYDVVAYNLFHNDSIQTSNSRIASATLGAFNEPNFGMQKSSYVTQVRLTNYNPDFGANPKVDSVVLVMKPVYQTAADSIKTTTDENYVYPDGSVPAKKVVTNYPVKKYGKAKLNGQTSFTIRVDEVNEFLNSTDTKFYSDKQVALGASLGTKSFNGNLTAIKITKDSDNSELFSREVGLRIPLDADFFQQKIIDKKGSFELSDAASFIRHFKGLRISVDENDGYMMSFDPNGLSAIIYYKYDKTENNTTTRTNSTYSLDLASTNVHFNQIQYARSSDFSSAISNINTIKGDKKLYLQGMGGPGTEIKIPASTIANLKDLYNNKKVGIMSVKVKLYTDSSVWTSSYEKPTSFVASLKGADDFLADLTAFKYSTAYTMVKPVDLDKNPAYYEIDITQTVTNVIKNESDDYLEKNPLVLEVGSFRTTSSTTGSSGLLGFDYTTRAYTPNRIVLVGSDIALTDPQYNNRAQLKVIYSNK</sequence>
<comment type="caution">
    <text evidence="1">The sequence shown here is derived from an EMBL/GenBank/DDBJ whole genome shotgun (WGS) entry which is preliminary data.</text>
</comment>
<dbReference type="Proteomes" id="UP000620064">
    <property type="component" value="Unassembled WGS sequence"/>
</dbReference>
<evidence type="ECO:0008006" key="3">
    <source>
        <dbReference type="Google" id="ProtNLM"/>
    </source>
</evidence>
<name>A0ABQ2NIL7_9FLAO</name>
<dbReference type="InterPro" id="IPR025366">
    <property type="entry name" value="DUF4270"/>
</dbReference>
<evidence type="ECO:0000313" key="1">
    <source>
        <dbReference type="EMBL" id="GGP04342.1"/>
    </source>
</evidence>
<dbReference type="EMBL" id="BMLV01000003">
    <property type="protein sequence ID" value="GGP04342.1"/>
    <property type="molecule type" value="Genomic_DNA"/>
</dbReference>
<dbReference type="PROSITE" id="PS51257">
    <property type="entry name" value="PROKAR_LIPOPROTEIN"/>
    <property type="match status" value="1"/>
</dbReference>
<dbReference type="Pfam" id="PF14092">
    <property type="entry name" value="DUF4270"/>
    <property type="match status" value="1"/>
</dbReference>
<reference evidence="2" key="1">
    <citation type="journal article" date="2019" name="Int. J. Syst. Evol. Microbiol.">
        <title>The Global Catalogue of Microorganisms (GCM) 10K type strain sequencing project: providing services to taxonomists for standard genome sequencing and annotation.</title>
        <authorList>
            <consortium name="The Broad Institute Genomics Platform"/>
            <consortium name="The Broad Institute Genome Sequencing Center for Infectious Disease"/>
            <person name="Wu L."/>
            <person name="Ma J."/>
        </authorList>
    </citation>
    <scope>NUCLEOTIDE SEQUENCE [LARGE SCALE GENOMIC DNA]</scope>
    <source>
        <strain evidence="2">CGMCC 1.7656</strain>
    </source>
</reference>
<gene>
    <name evidence="1" type="ORF">GCM10010992_16140</name>
</gene>
<evidence type="ECO:0000313" key="2">
    <source>
        <dbReference type="Proteomes" id="UP000620064"/>
    </source>
</evidence>
<protein>
    <recommendedName>
        <fullName evidence="3">DUF4270 domain-containing protein</fullName>
    </recommendedName>
</protein>
<organism evidence="1 2">
    <name type="scientific">Cloacibacterium rupense</name>
    <dbReference type="NCBI Taxonomy" id="517423"/>
    <lineage>
        <taxon>Bacteria</taxon>
        <taxon>Pseudomonadati</taxon>
        <taxon>Bacteroidota</taxon>
        <taxon>Flavobacteriia</taxon>
        <taxon>Flavobacteriales</taxon>
        <taxon>Weeksellaceae</taxon>
    </lineage>
</organism>